<evidence type="ECO:0000313" key="2">
    <source>
        <dbReference type="EMBL" id="KAK1653491.1"/>
    </source>
</evidence>
<reference evidence="2" key="1">
    <citation type="submission" date="2023-07" db="EMBL/GenBank/DDBJ databases">
        <title>A chromosome-level genome assembly of Lolium multiflorum.</title>
        <authorList>
            <person name="Chen Y."/>
            <person name="Copetti D."/>
            <person name="Kolliker R."/>
            <person name="Studer B."/>
        </authorList>
    </citation>
    <scope>NUCLEOTIDE SEQUENCE</scope>
    <source>
        <strain evidence="2">02402/16</strain>
        <tissue evidence="2">Leaf</tissue>
    </source>
</reference>
<name>A0AAD8WEH0_LOLMU</name>
<dbReference type="Pfam" id="PF00560">
    <property type="entry name" value="LRR_1"/>
    <property type="match status" value="1"/>
</dbReference>
<dbReference type="EMBL" id="JAUUTY010000004">
    <property type="protein sequence ID" value="KAK1653491.1"/>
    <property type="molecule type" value="Genomic_DNA"/>
</dbReference>
<comment type="caution">
    <text evidence="2">The sequence shown here is derived from an EMBL/GenBank/DDBJ whole genome shotgun (WGS) entry which is preliminary data.</text>
</comment>
<dbReference type="Gene3D" id="3.80.10.10">
    <property type="entry name" value="Ribonuclease Inhibitor"/>
    <property type="match status" value="1"/>
</dbReference>
<accession>A0AAD8WEH0</accession>
<comment type="subcellular location">
    <subcellularLocation>
        <location evidence="1">Cell envelope</location>
    </subcellularLocation>
</comment>
<sequence>MPGLSGPILDTFGDLSCLSTLNIVGTSVSGAIPASLSRATSLASINLSRNKLSGSIPRSLGQGLPRLVYFNAANNYLVGAIPARLVRGGTANLPAALTLSNNRLTGKIPWTYAVENNLIQLWVANNRLVGDASFLFGRRKAMVYMDLSGNKLRFNLRGVEMPEGLQELNLARNRIYGRVPATLRESKVVALDLSYNELCGEIPTSGQMVRFEAAAYVHNKCLCGTPLPSC</sequence>
<dbReference type="InterPro" id="IPR051848">
    <property type="entry name" value="PGIP"/>
</dbReference>
<evidence type="ECO:0000313" key="3">
    <source>
        <dbReference type="Proteomes" id="UP001231189"/>
    </source>
</evidence>
<dbReference type="Proteomes" id="UP001231189">
    <property type="component" value="Unassembled WGS sequence"/>
</dbReference>
<dbReference type="PANTHER" id="PTHR48059:SF27">
    <property type="entry name" value="LEUCINE-RICH REPEAT-CONTAINING N-TERMINAL PLANT-TYPE DOMAIN-CONTAINING PROTEIN"/>
    <property type="match status" value="1"/>
</dbReference>
<gene>
    <name evidence="2" type="ORF">QYE76_071296</name>
</gene>
<dbReference type="AlphaFoldDB" id="A0AAD8WEH0"/>
<dbReference type="PANTHER" id="PTHR48059">
    <property type="entry name" value="POLYGALACTURONASE INHIBITOR 1"/>
    <property type="match status" value="1"/>
</dbReference>
<proteinExistence type="predicted"/>
<keyword evidence="3" id="KW-1185">Reference proteome</keyword>
<evidence type="ECO:0000256" key="1">
    <source>
        <dbReference type="ARBA" id="ARBA00004196"/>
    </source>
</evidence>
<dbReference type="InterPro" id="IPR032675">
    <property type="entry name" value="LRR_dom_sf"/>
</dbReference>
<protein>
    <submittedName>
        <fullName evidence="2">Uncharacterized protein</fullName>
    </submittedName>
</protein>
<dbReference type="SUPFAM" id="SSF52058">
    <property type="entry name" value="L domain-like"/>
    <property type="match status" value="1"/>
</dbReference>
<dbReference type="InterPro" id="IPR001611">
    <property type="entry name" value="Leu-rich_rpt"/>
</dbReference>
<organism evidence="2 3">
    <name type="scientific">Lolium multiflorum</name>
    <name type="common">Italian ryegrass</name>
    <name type="synonym">Lolium perenne subsp. multiflorum</name>
    <dbReference type="NCBI Taxonomy" id="4521"/>
    <lineage>
        <taxon>Eukaryota</taxon>
        <taxon>Viridiplantae</taxon>
        <taxon>Streptophyta</taxon>
        <taxon>Embryophyta</taxon>
        <taxon>Tracheophyta</taxon>
        <taxon>Spermatophyta</taxon>
        <taxon>Magnoliopsida</taxon>
        <taxon>Liliopsida</taxon>
        <taxon>Poales</taxon>
        <taxon>Poaceae</taxon>
        <taxon>BOP clade</taxon>
        <taxon>Pooideae</taxon>
        <taxon>Poodae</taxon>
        <taxon>Poeae</taxon>
        <taxon>Poeae Chloroplast Group 2 (Poeae type)</taxon>
        <taxon>Loliodinae</taxon>
        <taxon>Loliinae</taxon>
        <taxon>Lolium</taxon>
    </lineage>
</organism>